<evidence type="ECO:0000259" key="6">
    <source>
        <dbReference type="PROSITE" id="PS50893"/>
    </source>
</evidence>
<evidence type="ECO:0000256" key="3">
    <source>
        <dbReference type="ARBA" id="ARBA00022519"/>
    </source>
</evidence>
<reference evidence="7 8" key="1">
    <citation type="submission" date="2019-08" db="EMBL/GenBank/DDBJ databases">
        <authorList>
            <person name="Herpell B J."/>
        </authorList>
    </citation>
    <scope>NUCLEOTIDE SEQUENCE [LARGE SCALE GENOMIC DNA]</scope>
    <source>
        <strain evidence="8">Msb3</strain>
    </source>
</reference>
<dbReference type="Gene3D" id="3.40.50.300">
    <property type="entry name" value="P-loop containing nucleotide triphosphate hydrolases"/>
    <property type="match status" value="1"/>
</dbReference>
<keyword evidence="8" id="KW-1185">Reference proteome</keyword>
<evidence type="ECO:0000256" key="2">
    <source>
        <dbReference type="ARBA" id="ARBA00022475"/>
    </source>
</evidence>
<dbReference type="GO" id="GO:0140359">
    <property type="term" value="F:ABC-type transporter activity"/>
    <property type="evidence" value="ECO:0007669"/>
    <property type="project" value="UniProtKB-ARBA"/>
</dbReference>
<dbReference type="GO" id="GO:0043190">
    <property type="term" value="C:ATP-binding cassette (ABC) transporter complex"/>
    <property type="evidence" value="ECO:0007669"/>
    <property type="project" value="InterPro"/>
</dbReference>
<dbReference type="FunFam" id="3.40.50.300:FF:000042">
    <property type="entry name" value="Maltose/maltodextrin ABC transporter, ATP-binding protein"/>
    <property type="match status" value="1"/>
</dbReference>
<dbReference type="PROSITE" id="PS50893">
    <property type="entry name" value="ABC_TRANSPORTER_2"/>
    <property type="match status" value="1"/>
</dbReference>
<keyword evidence="1" id="KW-0813">Transport</keyword>
<dbReference type="Pfam" id="PF08402">
    <property type="entry name" value="TOBE_2"/>
    <property type="match status" value="1"/>
</dbReference>
<dbReference type="InterPro" id="IPR013611">
    <property type="entry name" value="Transp-assoc_OB_typ2"/>
</dbReference>
<evidence type="ECO:0000256" key="5">
    <source>
        <dbReference type="ARBA" id="ARBA00022840"/>
    </source>
</evidence>
<evidence type="ECO:0000256" key="4">
    <source>
        <dbReference type="ARBA" id="ARBA00022741"/>
    </source>
</evidence>
<dbReference type="PROSITE" id="PS00211">
    <property type="entry name" value="ABC_TRANSPORTER_1"/>
    <property type="match status" value="1"/>
</dbReference>
<dbReference type="SMART" id="SM00382">
    <property type="entry name" value="AAA"/>
    <property type="match status" value="1"/>
</dbReference>
<dbReference type="GO" id="GO:0005524">
    <property type="term" value="F:ATP binding"/>
    <property type="evidence" value="ECO:0007669"/>
    <property type="project" value="UniProtKB-KW"/>
</dbReference>
<evidence type="ECO:0000313" key="7">
    <source>
        <dbReference type="EMBL" id="VVD33034.1"/>
    </source>
</evidence>
<dbReference type="KEGG" id="pdio:PDMSB3_1750.1"/>
<organism evidence="7 8">
    <name type="scientific">Paraburkholderia dioscoreae</name>
    <dbReference type="NCBI Taxonomy" id="2604047"/>
    <lineage>
        <taxon>Bacteria</taxon>
        <taxon>Pseudomonadati</taxon>
        <taxon>Pseudomonadota</taxon>
        <taxon>Betaproteobacteria</taxon>
        <taxon>Burkholderiales</taxon>
        <taxon>Burkholderiaceae</taxon>
        <taxon>Paraburkholderia</taxon>
    </lineage>
</organism>
<keyword evidence="5 7" id="KW-0067">ATP-binding</keyword>
<keyword evidence="2" id="KW-1003">Cell membrane</keyword>
<evidence type="ECO:0000256" key="1">
    <source>
        <dbReference type="ARBA" id="ARBA00022448"/>
    </source>
</evidence>
<protein>
    <submittedName>
        <fullName evidence="7">Spermidine/putrescine import ATP-binding protein PotA</fullName>
    </submittedName>
</protein>
<dbReference type="InterPro" id="IPR003439">
    <property type="entry name" value="ABC_transporter-like_ATP-bd"/>
</dbReference>
<keyword evidence="4" id="KW-0547">Nucleotide-binding</keyword>
<dbReference type="InterPro" id="IPR017871">
    <property type="entry name" value="ABC_transporter-like_CS"/>
</dbReference>
<keyword evidence="3" id="KW-0997">Cell inner membrane</keyword>
<proteinExistence type="predicted"/>
<accession>A0A5Q4Z3C1</accession>
<dbReference type="InterPro" id="IPR050093">
    <property type="entry name" value="ABC_SmlMolc_Importer"/>
</dbReference>
<sequence>MIAQEETPESLTIDAADRLQNMSQLVDVKHNGMSAIGAPFDATDGTCLAFAWFRSGAASAFARRALRRSRGHLLMIQPVSTVLETKAADIELVHVSKQYGDSLAVDAIDLRIAGGQYCCLLGPSGCGKTSTLRMIAGHESVTEGDILIAGRNVTRAEPAARGTAMVFQNYALFPHLSALDNVAFSLKMRGIAKDVRRKRAAELLELVAMSAYAERKPAQLSGGQQQRVALARALLNQPGCLLLDEPLSALDPFLRVQMRAELKRWQKELGITFVHVTHSQEEAMALADLVVVMSHGRIEQSGTPHEVFNRPRTEFVARFLGGHNVFKTNGRLFTVRADHLRIVPHGITPVQNAGGDNGMTRIGGVPCTVREAEYQGTHLRMTLDPLDGSPELISLVSDGDYDPARLGPEARVVVWWNEQDAHPLAA</sequence>
<dbReference type="PANTHER" id="PTHR42781">
    <property type="entry name" value="SPERMIDINE/PUTRESCINE IMPORT ATP-BINDING PROTEIN POTA"/>
    <property type="match status" value="1"/>
</dbReference>
<dbReference type="Pfam" id="PF00005">
    <property type="entry name" value="ABC_tran"/>
    <property type="match status" value="1"/>
</dbReference>
<dbReference type="InterPro" id="IPR003593">
    <property type="entry name" value="AAA+_ATPase"/>
</dbReference>
<dbReference type="Proteomes" id="UP000325811">
    <property type="component" value="Chromosome II"/>
</dbReference>
<evidence type="ECO:0000313" key="8">
    <source>
        <dbReference type="Proteomes" id="UP000325811"/>
    </source>
</evidence>
<dbReference type="EMBL" id="LR699554">
    <property type="protein sequence ID" value="VVD33034.1"/>
    <property type="molecule type" value="Genomic_DNA"/>
</dbReference>
<dbReference type="SUPFAM" id="SSF52540">
    <property type="entry name" value="P-loop containing nucleoside triphosphate hydrolases"/>
    <property type="match status" value="1"/>
</dbReference>
<gene>
    <name evidence="7" type="primary">potA</name>
    <name evidence="7" type="ORF">PDMSB3_1750</name>
</gene>
<dbReference type="InterPro" id="IPR027417">
    <property type="entry name" value="P-loop_NTPase"/>
</dbReference>
<feature type="domain" description="ABC transporter" evidence="6">
    <location>
        <begin position="90"/>
        <end position="320"/>
    </location>
</feature>
<name>A0A5Q4Z3C1_9BURK</name>
<dbReference type="PANTHER" id="PTHR42781:SF4">
    <property type="entry name" value="SPERMIDINE_PUTRESCINE IMPORT ATP-BINDING PROTEIN POTA"/>
    <property type="match status" value="1"/>
</dbReference>
<keyword evidence="3" id="KW-0472">Membrane</keyword>
<dbReference type="AlphaFoldDB" id="A0A5Q4Z3C1"/>
<dbReference type="GO" id="GO:0016887">
    <property type="term" value="F:ATP hydrolysis activity"/>
    <property type="evidence" value="ECO:0007669"/>
    <property type="project" value="InterPro"/>
</dbReference>